<reference evidence="2" key="1">
    <citation type="journal article" date="2015" name="BMC Genomics">
        <title>Draft genome of a commonly misdiagnosed multidrug resistant pathogen Candida auris.</title>
        <authorList>
            <person name="Chatterjee S."/>
            <person name="Alampalli S.V."/>
            <person name="Nageshan R.K."/>
            <person name="Chettiar S.T."/>
            <person name="Joshi S."/>
            <person name="Tatu U.S."/>
        </authorList>
    </citation>
    <scope>NUCLEOTIDE SEQUENCE [LARGE SCALE GENOMIC DNA]</scope>
    <source>
        <strain evidence="2">6684</strain>
    </source>
</reference>
<dbReference type="VEuPathDB" id="FungiDB:QG37_01614"/>
<dbReference type="EMBL" id="LGST01000013">
    <property type="protein sequence ID" value="KNE01308.1"/>
    <property type="molecule type" value="Genomic_DNA"/>
</dbReference>
<evidence type="ECO:0000313" key="1">
    <source>
        <dbReference type="EMBL" id="KNE01308.1"/>
    </source>
</evidence>
<proteinExistence type="predicted"/>
<accession>A0A0L0P4K9</accession>
<comment type="caution">
    <text evidence="1">The sequence shown here is derived from an EMBL/GenBank/DDBJ whole genome shotgun (WGS) entry which is preliminary data.</text>
</comment>
<gene>
    <name evidence="1" type="ORF">QG37_01614</name>
</gene>
<protein>
    <submittedName>
        <fullName evidence="1">Uncharacterized protein</fullName>
    </submittedName>
</protein>
<sequence>MTAAYKELILEYSVLYREPVEHGTGEGGCFFCKDVAVDVK</sequence>
<dbReference type="AlphaFoldDB" id="A0A0L0P4K9"/>
<organism evidence="1 2">
    <name type="scientific">Candidozyma auris</name>
    <name type="common">Yeast</name>
    <name type="synonym">Candida auris</name>
    <dbReference type="NCBI Taxonomy" id="498019"/>
    <lineage>
        <taxon>Eukaryota</taxon>
        <taxon>Fungi</taxon>
        <taxon>Dikarya</taxon>
        <taxon>Ascomycota</taxon>
        <taxon>Saccharomycotina</taxon>
        <taxon>Pichiomycetes</taxon>
        <taxon>Metschnikowiaceae</taxon>
        <taxon>Candidozyma</taxon>
    </lineage>
</organism>
<name>A0A0L0P4K9_CANAR</name>
<dbReference type="Proteomes" id="UP000037122">
    <property type="component" value="Unassembled WGS sequence"/>
</dbReference>
<evidence type="ECO:0000313" key="2">
    <source>
        <dbReference type="Proteomes" id="UP000037122"/>
    </source>
</evidence>